<evidence type="ECO:0000313" key="4">
    <source>
        <dbReference type="Proteomes" id="UP000759443"/>
    </source>
</evidence>
<dbReference type="InterPro" id="IPR012338">
    <property type="entry name" value="Beta-lactam/transpept-like"/>
</dbReference>
<keyword evidence="1" id="KW-0472">Membrane</keyword>
<dbReference type="InterPro" id="IPR050789">
    <property type="entry name" value="Diverse_Enzym_Activities"/>
</dbReference>
<dbReference type="EMBL" id="JAGGJU010000011">
    <property type="protein sequence ID" value="MBP1852353.1"/>
    <property type="molecule type" value="Genomic_DNA"/>
</dbReference>
<protein>
    <submittedName>
        <fullName evidence="3">CubicO group peptidase (Beta-lactamase class C family)</fullName>
        <ecNumber evidence="3">3.5.1.46</ecNumber>
    </submittedName>
</protein>
<dbReference type="PANTHER" id="PTHR43283">
    <property type="entry name" value="BETA-LACTAMASE-RELATED"/>
    <property type="match status" value="1"/>
</dbReference>
<dbReference type="GO" id="GO:0019875">
    <property type="term" value="F:6-aminohexanoate-dimer hydrolase activity"/>
    <property type="evidence" value="ECO:0007669"/>
    <property type="project" value="UniProtKB-EC"/>
</dbReference>
<name>A0ABS4E348_9HYPH</name>
<dbReference type="Pfam" id="PF00144">
    <property type="entry name" value="Beta-lactamase"/>
    <property type="match status" value="1"/>
</dbReference>
<keyword evidence="1" id="KW-0812">Transmembrane</keyword>
<sequence length="459" mass="48462">MRLALKVIAGVTLAWWAVVGAILLWLGLSPPELLRVGTGYTAKLVCSNVFIAGRNAGDVLAFDVQAPGNALLRLVGVSVDTASRSVTARMAGFIAPQTAIARNGLGCAVVPKGQERAARALSLAETEPLPPLPDAPWPQGDAEAQTIAPLAGILSNPDLLGPGMRAVIVIRDGRIIGEAYGAGFSRPLPLIGWSMAKTVNAALIGRLVEQGRIGLDDRDLLPAWTNDSRRDISLSSLLAMESGLAFNEEYGNVSDATRMLFLEPDMADFAATRPKIAEPGQSFSYSSGTGVLLSRIWMNRVGDAQAALDFPRQALFGPLSMRSAVLEADAAGTFVGSSYLYATARDWARFGLLLADDGVWNGTRLLPEGFVEAMATPTEASKGAYTRLQAWKEGPGGVPNAASGVPDDTFWLIGHDGQSMAVIRSQSLVVLRMGLTPSSLGYRPEPLVKAVARAVNRGG</sequence>
<keyword evidence="4" id="KW-1185">Reference proteome</keyword>
<keyword evidence="1" id="KW-1133">Transmembrane helix</keyword>
<dbReference type="InterPro" id="IPR001466">
    <property type="entry name" value="Beta-lactam-related"/>
</dbReference>
<dbReference type="EC" id="3.5.1.46" evidence="3"/>
<dbReference type="PANTHER" id="PTHR43283:SF7">
    <property type="entry name" value="BETA-LACTAMASE-RELATED DOMAIN-CONTAINING PROTEIN"/>
    <property type="match status" value="1"/>
</dbReference>
<dbReference type="Gene3D" id="3.40.710.10">
    <property type="entry name" value="DD-peptidase/beta-lactamase superfamily"/>
    <property type="match status" value="1"/>
</dbReference>
<gene>
    <name evidence="3" type="ORF">J2Z17_003810</name>
</gene>
<dbReference type="Proteomes" id="UP000759443">
    <property type="component" value="Unassembled WGS sequence"/>
</dbReference>
<dbReference type="RefSeq" id="WP_209947197.1">
    <property type="nucleotide sequence ID" value="NZ_JAGGJU010000011.1"/>
</dbReference>
<organism evidence="3 4">
    <name type="scientific">Rhizobium halophytocola</name>
    <dbReference type="NCBI Taxonomy" id="735519"/>
    <lineage>
        <taxon>Bacteria</taxon>
        <taxon>Pseudomonadati</taxon>
        <taxon>Pseudomonadota</taxon>
        <taxon>Alphaproteobacteria</taxon>
        <taxon>Hyphomicrobiales</taxon>
        <taxon>Rhizobiaceae</taxon>
        <taxon>Rhizobium/Agrobacterium group</taxon>
        <taxon>Rhizobium</taxon>
    </lineage>
</organism>
<evidence type="ECO:0000256" key="1">
    <source>
        <dbReference type="SAM" id="Phobius"/>
    </source>
</evidence>
<comment type="caution">
    <text evidence="3">The sequence shown here is derived from an EMBL/GenBank/DDBJ whole genome shotgun (WGS) entry which is preliminary data.</text>
</comment>
<feature type="domain" description="Beta-lactamase-related" evidence="2">
    <location>
        <begin position="166"/>
        <end position="431"/>
    </location>
</feature>
<keyword evidence="3" id="KW-0378">Hydrolase</keyword>
<reference evidence="3 4" key="1">
    <citation type="submission" date="2021-03" db="EMBL/GenBank/DDBJ databases">
        <title>Genomic Encyclopedia of Type Strains, Phase IV (KMG-IV): sequencing the most valuable type-strain genomes for metagenomic binning, comparative biology and taxonomic classification.</title>
        <authorList>
            <person name="Goeker M."/>
        </authorList>
    </citation>
    <scope>NUCLEOTIDE SEQUENCE [LARGE SCALE GENOMIC DNA]</scope>
    <source>
        <strain evidence="3 4">DSM 21600</strain>
    </source>
</reference>
<accession>A0ABS4E348</accession>
<feature type="transmembrane region" description="Helical" evidence="1">
    <location>
        <begin position="7"/>
        <end position="28"/>
    </location>
</feature>
<evidence type="ECO:0000313" key="3">
    <source>
        <dbReference type="EMBL" id="MBP1852353.1"/>
    </source>
</evidence>
<dbReference type="SUPFAM" id="SSF56601">
    <property type="entry name" value="beta-lactamase/transpeptidase-like"/>
    <property type="match status" value="1"/>
</dbReference>
<evidence type="ECO:0000259" key="2">
    <source>
        <dbReference type="Pfam" id="PF00144"/>
    </source>
</evidence>
<proteinExistence type="predicted"/>